<dbReference type="PRINTS" id="PR00420">
    <property type="entry name" value="RNGMNOXGNASE"/>
</dbReference>
<keyword evidence="4" id="KW-0408">Iron</keyword>
<dbReference type="Proteomes" id="UP001079657">
    <property type="component" value="Unassembled WGS sequence"/>
</dbReference>
<protein>
    <submittedName>
        <fullName evidence="6">FAD-dependent oxidoreductase</fullName>
    </submittedName>
</protein>
<keyword evidence="7" id="KW-1185">Reference proteome</keyword>
<dbReference type="PANTHER" id="PTHR43498:SF1">
    <property type="entry name" value="COB--COM HETERODISULFIDE REDUCTASE IRON-SULFUR SUBUNIT A"/>
    <property type="match status" value="1"/>
</dbReference>
<keyword evidence="5" id="KW-0411">Iron-sulfur</keyword>
<reference evidence="6" key="1">
    <citation type="submission" date="2022-12" db="EMBL/GenBank/DDBJ databases">
        <authorList>
            <person name="Wang J."/>
        </authorList>
    </citation>
    <scope>NUCLEOTIDE SEQUENCE</scope>
    <source>
        <strain evidence="6">HY-42-06</strain>
    </source>
</reference>
<evidence type="ECO:0000313" key="7">
    <source>
        <dbReference type="Proteomes" id="UP001079657"/>
    </source>
</evidence>
<evidence type="ECO:0000256" key="5">
    <source>
        <dbReference type="ARBA" id="ARBA00023014"/>
    </source>
</evidence>
<evidence type="ECO:0000256" key="4">
    <source>
        <dbReference type="ARBA" id="ARBA00023004"/>
    </source>
</evidence>
<accession>A0ABT4CT62</accession>
<keyword evidence="2" id="KW-0479">Metal-binding</keyword>
<evidence type="ECO:0000313" key="6">
    <source>
        <dbReference type="EMBL" id="MCY6371623.1"/>
    </source>
</evidence>
<organism evidence="6 7">
    <name type="scientific">Clostridium ganghwense</name>
    <dbReference type="NCBI Taxonomy" id="312089"/>
    <lineage>
        <taxon>Bacteria</taxon>
        <taxon>Bacillati</taxon>
        <taxon>Bacillota</taxon>
        <taxon>Clostridia</taxon>
        <taxon>Eubacteriales</taxon>
        <taxon>Clostridiaceae</taxon>
        <taxon>Clostridium</taxon>
    </lineage>
</organism>
<gene>
    <name evidence="6" type="ORF">OXH55_13320</name>
</gene>
<dbReference type="InterPro" id="IPR039650">
    <property type="entry name" value="HdrA-like"/>
</dbReference>
<sequence length="434" mass="47294">MTKEIPIIKEIDVVVVGGGPAGVAAAVTSAEQGMKTLIIERYGFFGGANVAGFSATIGGLYSSTENGEVEQIVQGFAGRFTDLLRAKGGLIGPVKFGHTALAPHDPFIWKETADELIKGANVEVLFHTSFVDVIMEDNKIVGVVIENKDGRSAIKGKVFIDATGDGDVAAKAGAPYVYGKDGVIQSTTMTFRMGNVNWDKASKYSLEDIWEKAEEADTTGKYNLPRKHPFIFPAPRKEQAIMNATSIIATDNRVLYPTKTEDLTYCEFAGREQIREYEKFVKDYIPGFENAYIIDNAPQIGIRQSRTIEGEYTLTNEDVVNARKFDTAIARSAWPIEIHGGADGVKVVNLDDDYYEIPFEVMLPKNVEGIMTAGRCVSCEHEALASARVVAQCFEEGSAAGFAAALAIKEGIMPKQVDVKKVRECMIKNGSILY</sequence>
<dbReference type="Pfam" id="PF12831">
    <property type="entry name" value="FAD_oxidored"/>
    <property type="match status" value="1"/>
</dbReference>
<dbReference type="PANTHER" id="PTHR43498">
    <property type="entry name" value="FERREDOXIN:COB-COM HETERODISULFIDE REDUCTASE SUBUNIT A"/>
    <property type="match status" value="1"/>
</dbReference>
<evidence type="ECO:0000256" key="1">
    <source>
        <dbReference type="ARBA" id="ARBA00022485"/>
    </source>
</evidence>
<comment type="caution">
    <text evidence="6">The sequence shown here is derived from an EMBL/GenBank/DDBJ whole genome shotgun (WGS) entry which is preliminary data.</text>
</comment>
<dbReference type="InterPro" id="IPR036188">
    <property type="entry name" value="FAD/NAD-bd_sf"/>
</dbReference>
<dbReference type="SUPFAM" id="SSF51905">
    <property type="entry name" value="FAD/NAD(P)-binding domain"/>
    <property type="match status" value="1"/>
</dbReference>
<proteinExistence type="predicted"/>
<keyword evidence="3" id="KW-0560">Oxidoreductase</keyword>
<dbReference type="EMBL" id="JAPQES010000004">
    <property type="protein sequence ID" value="MCY6371623.1"/>
    <property type="molecule type" value="Genomic_DNA"/>
</dbReference>
<dbReference type="Gene3D" id="3.50.50.60">
    <property type="entry name" value="FAD/NAD(P)-binding domain"/>
    <property type="match status" value="1"/>
</dbReference>
<evidence type="ECO:0000256" key="2">
    <source>
        <dbReference type="ARBA" id="ARBA00022723"/>
    </source>
</evidence>
<name>A0ABT4CT62_9CLOT</name>
<keyword evidence="1" id="KW-0004">4Fe-4S</keyword>
<evidence type="ECO:0000256" key="3">
    <source>
        <dbReference type="ARBA" id="ARBA00023002"/>
    </source>
</evidence>